<evidence type="ECO:0000256" key="3">
    <source>
        <dbReference type="ARBA" id="ARBA00023004"/>
    </source>
</evidence>
<dbReference type="GO" id="GO:0009055">
    <property type="term" value="F:electron transfer activity"/>
    <property type="evidence" value="ECO:0007669"/>
    <property type="project" value="InterPro"/>
</dbReference>
<dbReference type="EMBL" id="NXGJ01000008">
    <property type="protein sequence ID" value="PRM87528.1"/>
    <property type="molecule type" value="Genomic_DNA"/>
</dbReference>
<evidence type="ECO:0000313" key="7">
    <source>
        <dbReference type="EMBL" id="OQR41956.1"/>
    </source>
</evidence>
<dbReference type="GO" id="GO:0020037">
    <property type="term" value="F:heme binding"/>
    <property type="evidence" value="ECO:0007669"/>
    <property type="project" value="InterPro"/>
</dbReference>
<dbReference type="EMBL" id="CP060693">
    <property type="protein sequence ID" value="QNM90822.1"/>
    <property type="molecule type" value="Genomic_DNA"/>
</dbReference>
<keyword evidence="2 4" id="KW-0479">Metal-binding</keyword>
<evidence type="ECO:0000313" key="9">
    <source>
        <dbReference type="EMBL" id="QNM90822.1"/>
    </source>
</evidence>
<dbReference type="EMBL" id="LNTC01000018">
    <property type="protein sequence ID" value="OQR41956.1"/>
    <property type="molecule type" value="Genomic_DNA"/>
</dbReference>
<name>A0A1V9VD12_9BACT</name>
<evidence type="ECO:0000313" key="12">
    <source>
        <dbReference type="Proteomes" id="UP000515842"/>
    </source>
</evidence>
<dbReference type="Pfam" id="PF00034">
    <property type="entry name" value="Cytochrom_C"/>
    <property type="match status" value="1"/>
</dbReference>
<evidence type="ECO:0000313" key="11">
    <source>
        <dbReference type="Proteomes" id="UP000239065"/>
    </source>
</evidence>
<reference evidence="9 12" key="3">
    <citation type="journal article" date="2020" name="Front. Microbiol.">
        <title>Genomic Analysis and Antimicrobial Resistance of Aliarcobacter cryaerophilus Strains From German Water Poultry.</title>
        <authorList>
            <person name="Muller E."/>
            <person name="Hotzel H."/>
            <person name="Ahlers C."/>
            <person name="Hanel I."/>
            <person name="Tomaso H."/>
            <person name="Abdel-Glil M.Y."/>
        </authorList>
    </citation>
    <scope>NUCLEOTIDE SEQUENCE [LARGE SCALE GENOMIC DNA]</scope>
    <source>
        <strain evidence="9 12">16CS1285-4</strain>
    </source>
</reference>
<protein>
    <submittedName>
        <fullName evidence="8 9">Cytochrome C</fullName>
    </submittedName>
</protein>
<keyword evidence="5" id="KW-0732">Signal</keyword>
<feature type="signal peptide" evidence="5">
    <location>
        <begin position="1"/>
        <end position="17"/>
    </location>
</feature>
<dbReference type="Proteomes" id="UP000515842">
    <property type="component" value="Chromosome"/>
</dbReference>
<feature type="chain" id="PRO_5041531295" evidence="5">
    <location>
        <begin position="18"/>
        <end position="102"/>
    </location>
</feature>
<dbReference type="InterPro" id="IPR009056">
    <property type="entry name" value="Cyt_c-like_dom"/>
</dbReference>
<evidence type="ECO:0000313" key="8">
    <source>
        <dbReference type="EMBL" id="PRM87528.1"/>
    </source>
</evidence>
<dbReference type="SUPFAM" id="SSF46626">
    <property type="entry name" value="Cytochrome c"/>
    <property type="match status" value="1"/>
</dbReference>
<dbReference type="InterPro" id="IPR036909">
    <property type="entry name" value="Cyt_c-like_dom_sf"/>
</dbReference>
<evidence type="ECO:0000313" key="10">
    <source>
        <dbReference type="Proteomes" id="UP000192599"/>
    </source>
</evidence>
<dbReference type="RefSeq" id="WP_066164925.1">
    <property type="nucleotide sequence ID" value="NZ_CP026655.1"/>
</dbReference>
<keyword evidence="1 4" id="KW-0349">Heme</keyword>
<keyword evidence="3 4" id="KW-0408">Iron</keyword>
<accession>A0A1V9VD12</accession>
<reference evidence="7 10" key="1">
    <citation type="submission" date="2017-04" db="EMBL/GenBank/DDBJ databases">
        <title>Accumulation and expression of multiple antibiotic resistance genes in Arcobacter cryaerophilus that thrives in sewage.</title>
        <authorList>
            <person name="Millar J.A."/>
            <person name="Raghavan R."/>
        </authorList>
    </citation>
    <scope>NUCLEOTIDE SEQUENCE [LARGE SCALE GENOMIC DNA]</scope>
    <source>
        <strain evidence="7 10">AZT-1</strain>
    </source>
</reference>
<dbReference type="GO" id="GO:0046872">
    <property type="term" value="F:metal ion binding"/>
    <property type="evidence" value="ECO:0007669"/>
    <property type="project" value="UniProtKB-KW"/>
</dbReference>
<evidence type="ECO:0000259" key="6">
    <source>
        <dbReference type="PROSITE" id="PS51007"/>
    </source>
</evidence>
<evidence type="ECO:0000256" key="5">
    <source>
        <dbReference type="SAM" id="SignalP"/>
    </source>
</evidence>
<feature type="domain" description="Cytochrome c" evidence="6">
    <location>
        <begin position="17"/>
        <end position="100"/>
    </location>
</feature>
<gene>
    <name evidence="7" type="ORF">AS859_02615</name>
    <name evidence="8" type="ORF">CJ669_07185</name>
    <name evidence="9" type="ORF">HOO34_03675</name>
</gene>
<evidence type="ECO:0000256" key="4">
    <source>
        <dbReference type="PROSITE-ProRule" id="PRU00433"/>
    </source>
</evidence>
<evidence type="ECO:0000256" key="2">
    <source>
        <dbReference type="ARBA" id="ARBA00022723"/>
    </source>
</evidence>
<organism evidence="7 10">
    <name type="scientific">Aliarcobacter cryaerophilus</name>
    <dbReference type="NCBI Taxonomy" id="28198"/>
    <lineage>
        <taxon>Bacteria</taxon>
        <taxon>Pseudomonadati</taxon>
        <taxon>Campylobacterota</taxon>
        <taxon>Epsilonproteobacteria</taxon>
        <taxon>Campylobacterales</taxon>
        <taxon>Arcobacteraceae</taxon>
        <taxon>Aliarcobacter</taxon>
    </lineage>
</organism>
<dbReference type="Gene3D" id="1.10.760.10">
    <property type="entry name" value="Cytochrome c-like domain"/>
    <property type="match status" value="1"/>
</dbReference>
<dbReference type="Proteomes" id="UP000239065">
    <property type="component" value="Unassembled WGS sequence"/>
</dbReference>
<dbReference type="AlphaFoldDB" id="A0A1V9VD12"/>
<proteinExistence type="predicted"/>
<reference evidence="8 11" key="2">
    <citation type="submission" date="2017-09" db="EMBL/GenBank/DDBJ databases">
        <title>Reassesment of A. cryaerophilus.</title>
        <authorList>
            <person name="Perez-Cataluna A."/>
            <person name="Collado L."/>
            <person name="Salgado O."/>
            <person name="Lefinanco V."/>
            <person name="Figueras M.J."/>
        </authorList>
    </citation>
    <scope>NUCLEOTIDE SEQUENCE [LARGE SCALE GENOMIC DNA]</scope>
    <source>
        <strain evidence="8 11">LMG 9861</strain>
    </source>
</reference>
<dbReference type="Proteomes" id="UP000192599">
    <property type="component" value="Unassembled WGS sequence"/>
</dbReference>
<dbReference type="PROSITE" id="PS51007">
    <property type="entry name" value="CYTC"/>
    <property type="match status" value="1"/>
</dbReference>
<evidence type="ECO:0000256" key="1">
    <source>
        <dbReference type="ARBA" id="ARBA00022617"/>
    </source>
</evidence>
<sequence>MRYFFILVLLFCINLQASQNDGEKLFKKYCWGCHHETSMAFGPSFNQIANQRDSGQIIAHIVNPKSNYQSLGYKRTAMPAFSQLNAKELQDLTNFILSFKDK</sequence>